<reference evidence="2 4" key="2">
    <citation type="submission" date="2016-09" db="EMBL/GenBank/DDBJ databases">
        <title>Draft Genome Sequence of four Alteromonas macleodii strains isolated from copper coupons and grown long-term at elevated copper levels.</title>
        <authorList>
            <person name="Cusick K."/>
            <person name="Dale J."/>
            <person name="Little B."/>
            <person name="Biffinger J."/>
        </authorList>
    </citation>
    <scope>NUCLEOTIDE SEQUENCE [LARGE SCALE GENOMIC DNA]</scope>
    <source>
        <strain evidence="2 4">KCP01</strain>
    </source>
</reference>
<dbReference type="RefSeq" id="WP_049588296.1">
    <property type="nucleotide sequence ID" value="NZ_JAHAWB010000010.1"/>
</dbReference>
<evidence type="ECO:0000313" key="4">
    <source>
        <dbReference type="Proteomes" id="UP000095392"/>
    </source>
</evidence>
<dbReference type="PATRIC" id="fig|28108.61.peg.1081"/>
<evidence type="ECO:0000313" key="2">
    <source>
        <dbReference type="EMBL" id="OES29181.1"/>
    </source>
</evidence>
<evidence type="ECO:0000313" key="1">
    <source>
        <dbReference type="EMBL" id="AMJ99569.1"/>
    </source>
</evidence>
<dbReference type="EMBL" id="CP014323">
    <property type="protein sequence ID" value="AMJ99569.1"/>
    <property type="molecule type" value="Genomic_DNA"/>
</dbReference>
<gene>
    <name evidence="1" type="ORF">AVL55_16250</name>
    <name evidence="2" type="ORF">BFV95_3306</name>
</gene>
<reference evidence="1 3" key="1">
    <citation type="submission" date="2015-12" db="EMBL/GenBank/DDBJ databases">
        <authorList>
            <person name="Shamseldin A."/>
            <person name="Moawad H."/>
            <person name="Abd El-Rahim W.M."/>
            <person name="Sadowsky M.J."/>
        </authorList>
    </citation>
    <scope>NUCLEOTIDE SEQUENCE [LARGE SCALE GENOMIC DNA]</scope>
    <source>
        <strain evidence="1 3">D7</strain>
    </source>
</reference>
<evidence type="ECO:0000313" key="3">
    <source>
        <dbReference type="Proteomes" id="UP000063991"/>
    </source>
</evidence>
<keyword evidence="4" id="KW-1185">Reference proteome</keyword>
<dbReference type="Proteomes" id="UP000063991">
    <property type="component" value="Chromosome"/>
</dbReference>
<accession>A0A126Q502</accession>
<dbReference type="Proteomes" id="UP000095392">
    <property type="component" value="Unassembled WGS sequence"/>
</dbReference>
<dbReference type="EMBL" id="MIPY01000021">
    <property type="protein sequence ID" value="OES29181.1"/>
    <property type="molecule type" value="Genomic_DNA"/>
</dbReference>
<proteinExistence type="predicted"/>
<dbReference type="AlphaFoldDB" id="A0A126Q502"/>
<protein>
    <submittedName>
        <fullName evidence="1">Uncharacterized protein</fullName>
    </submittedName>
</protein>
<name>A0A126Q502_ALTMA</name>
<sequence>MRGNTINVDIDALNILVTGLSNENLAQFEQSLFKCVEKLSFKNHCSPYAIMKRSRSYQQSVILPLCKEFQYGKINTETPCLVISTGYRYSIDEKLLIQLKGFPLTRYHYDVARFWFKYLTRKCNKRQGFTPLFSISMFHLATDFFRPLGSIGVELRGSKKSAFYVENGSLTGVGIGSLRSTVRVTAYSRNEKLLRSGRPSAPSLNKPCTRIEKKVKLKNATCWEELISLVDKHIALDNLFIYDLDKLCTSTQLDFRLLNCIKNLGAHQVIAAQQSDNERRKLRRLMARHRIDIHSGEFSWDYGPSIKYLKHFCSPFRKWVSNRGRCTQKEFVETFLKQ</sequence>
<organism evidence="1 3">
    <name type="scientific">Alteromonas macleodii</name>
    <name type="common">Pseudoalteromonas macleodii</name>
    <dbReference type="NCBI Taxonomy" id="28108"/>
    <lineage>
        <taxon>Bacteria</taxon>
        <taxon>Pseudomonadati</taxon>
        <taxon>Pseudomonadota</taxon>
        <taxon>Gammaproteobacteria</taxon>
        <taxon>Alteromonadales</taxon>
        <taxon>Alteromonadaceae</taxon>
        <taxon>Alteromonas/Salinimonas group</taxon>
        <taxon>Alteromonas</taxon>
    </lineage>
</organism>